<dbReference type="RefSeq" id="WP_131296488.1">
    <property type="nucleotide sequence ID" value="NZ_SJKA01000029.1"/>
</dbReference>
<gene>
    <name evidence="1" type="ORF">E0H50_40550</name>
</gene>
<evidence type="ECO:0000313" key="1">
    <source>
        <dbReference type="EMBL" id="TCC16280.1"/>
    </source>
</evidence>
<dbReference type="Proteomes" id="UP000292695">
    <property type="component" value="Unassembled WGS sequence"/>
</dbReference>
<reference evidence="1 2" key="1">
    <citation type="submission" date="2019-02" db="EMBL/GenBank/DDBJ databases">
        <title>Kribbella capetownensis sp. nov. and Kribbella speibonae sp. nov., isolated from soil.</title>
        <authorList>
            <person name="Curtis S.M."/>
            <person name="Norton I."/>
            <person name="Everest G.J."/>
            <person name="Meyers P.R."/>
        </authorList>
    </citation>
    <scope>NUCLEOTIDE SEQUENCE [LARGE SCALE GENOMIC DNA]</scope>
    <source>
        <strain evidence="1 2">DSM 27082</strain>
    </source>
</reference>
<dbReference type="AlphaFoldDB" id="A0A4R0HXE2"/>
<sequence length="187" mass="21534">MDDAELLQIEEQLRTLLEGTDLEWVLDEVDEAIAEGVPEEGILRRRPRKARPPREQDLWSDAAEEYMILNLRQIESGELEASRKSGTLVVTTRPMTVRERVLLLLDAVRRVIVELPAIEAETLDLLQAEPGRSVDYERTVTAVVFEPEEGFRRRRDRQTKIAHRMTSEDRERVSALFTAIREEAGVE</sequence>
<name>A0A4R0HXE2_9ACTN</name>
<dbReference type="OrthoDB" id="4185026at2"/>
<accession>A0A4R0HXE2</accession>
<evidence type="ECO:0000313" key="2">
    <source>
        <dbReference type="Proteomes" id="UP000292695"/>
    </source>
</evidence>
<organism evidence="1 2">
    <name type="scientific">Kribbella sindirgiensis</name>
    <dbReference type="NCBI Taxonomy" id="1124744"/>
    <lineage>
        <taxon>Bacteria</taxon>
        <taxon>Bacillati</taxon>
        <taxon>Actinomycetota</taxon>
        <taxon>Actinomycetes</taxon>
        <taxon>Propionibacteriales</taxon>
        <taxon>Kribbellaceae</taxon>
        <taxon>Kribbella</taxon>
    </lineage>
</organism>
<keyword evidence="2" id="KW-1185">Reference proteome</keyword>
<protein>
    <submittedName>
        <fullName evidence="1">Uncharacterized protein</fullName>
    </submittedName>
</protein>
<proteinExistence type="predicted"/>
<dbReference type="EMBL" id="SJKA01000029">
    <property type="protein sequence ID" value="TCC16280.1"/>
    <property type="molecule type" value="Genomic_DNA"/>
</dbReference>
<comment type="caution">
    <text evidence="1">The sequence shown here is derived from an EMBL/GenBank/DDBJ whole genome shotgun (WGS) entry which is preliminary data.</text>
</comment>